<protein>
    <recommendedName>
        <fullName evidence="2">Pyridoxal phosphate homeostasis protein</fullName>
        <shortName evidence="2">PLP homeostasis protein</shortName>
    </recommendedName>
</protein>
<organism evidence="5 6">
    <name type="scientific">Drechslerella stenobrocha 248</name>
    <dbReference type="NCBI Taxonomy" id="1043628"/>
    <lineage>
        <taxon>Eukaryota</taxon>
        <taxon>Fungi</taxon>
        <taxon>Dikarya</taxon>
        <taxon>Ascomycota</taxon>
        <taxon>Pezizomycotina</taxon>
        <taxon>Orbiliomycetes</taxon>
        <taxon>Orbiliales</taxon>
        <taxon>Orbiliaceae</taxon>
        <taxon>Drechslerella</taxon>
    </lineage>
</organism>
<dbReference type="Pfam" id="PF01168">
    <property type="entry name" value="Ala_racemase_N"/>
    <property type="match status" value="1"/>
</dbReference>
<dbReference type="InterPro" id="IPR029066">
    <property type="entry name" value="PLP-binding_barrel"/>
</dbReference>
<evidence type="ECO:0000256" key="1">
    <source>
        <dbReference type="ARBA" id="ARBA00022898"/>
    </source>
</evidence>
<evidence type="ECO:0000313" key="6">
    <source>
        <dbReference type="Proteomes" id="UP000024837"/>
    </source>
</evidence>
<feature type="modified residue" description="N6-(pyridoxal phosphate)lysine" evidence="2">
    <location>
        <position position="71"/>
    </location>
</feature>
<dbReference type="NCBIfam" id="TIGR00044">
    <property type="entry name" value="YggS family pyridoxal phosphate-dependent enzyme"/>
    <property type="match status" value="1"/>
</dbReference>
<dbReference type="InterPro" id="IPR001608">
    <property type="entry name" value="Ala_racemase_N"/>
</dbReference>
<dbReference type="InterPro" id="IPR011078">
    <property type="entry name" value="PyrdxlP_homeostasis"/>
</dbReference>
<comment type="function">
    <text evidence="2">Pyridoxal 5'-phosphate (PLP)-binding protein, which may be involved in intracellular homeostatic regulation of pyridoxal 5'-phosphate (PLP), the active form of vitamin B6.</text>
</comment>
<keyword evidence="1 2" id="KW-0663">Pyridoxal phosphate</keyword>
<dbReference type="HOGENOM" id="CLU_059988_2_0_1"/>
<dbReference type="PANTHER" id="PTHR10146:SF14">
    <property type="entry name" value="PYRIDOXAL PHOSPHATE HOMEOSTASIS PROTEIN"/>
    <property type="match status" value="1"/>
</dbReference>
<accession>W7HX90</accession>
<dbReference type="PANTHER" id="PTHR10146">
    <property type="entry name" value="PROLINE SYNTHETASE CO-TRANSCRIBED BACTERIAL HOMOLOG PROTEIN"/>
    <property type="match status" value="1"/>
</dbReference>
<sequence length="284" mass="30680">MSDAEVDGSSAAEALEGLYQKLQDDPETQERARELAENIREVRARMVAAATATSTGRSQGDEGPLLIAVSKLKRAVDILALHVDGQEHFGENYAQELSEKQAILPRTIQWHFIGTLQSSAISKLARIPNLHAIHSVDSVKKAHALNRNRPADCAPLRVFVQVNTSGEESKSGLPPFSEALWEVVRAVRKDCPKLLLDGLMTIGAIARSQAAKEGEENEDFVTLVAVARGLQQRIKDEEGADVALRLSMGMSDDFENAIGMGASCVRVGSSIFGARPKKADATVL</sequence>
<dbReference type="EMBL" id="KI966435">
    <property type="protein sequence ID" value="EWC44727.1"/>
    <property type="molecule type" value="Genomic_DNA"/>
</dbReference>
<dbReference type="Gene3D" id="3.20.20.10">
    <property type="entry name" value="Alanine racemase"/>
    <property type="match status" value="1"/>
</dbReference>
<keyword evidence="6" id="KW-1185">Reference proteome</keyword>
<gene>
    <name evidence="5" type="ORF">DRE_06505</name>
</gene>
<dbReference type="GO" id="GO:0030170">
    <property type="term" value="F:pyridoxal phosphate binding"/>
    <property type="evidence" value="ECO:0007669"/>
    <property type="project" value="UniProtKB-UniRule"/>
</dbReference>
<dbReference type="SUPFAM" id="SSF51419">
    <property type="entry name" value="PLP-binding barrel"/>
    <property type="match status" value="1"/>
</dbReference>
<dbReference type="OrthoDB" id="10264196at2759"/>
<proteinExistence type="inferred from homology"/>
<comment type="similarity">
    <text evidence="2 3">Belongs to the pyridoxal phosphate-binding protein YggS/PROSC family.</text>
</comment>
<dbReference type="Proteomes" id="UP000024837">
    <property type="component" value="Unassembled WGS sequence"/>
</dbReference>
<dbReference type="AlphaFoldDB" id="W7HX90"/>
<name>W7HX90_9PEZI</name>
<reference evidence="5 6" key="1">
    <citation type="submission" date="2013-05" db="EMBL/GenBank/DDBJ databases">
        <title>Drechslerella stenobrocha genome reveals carnivorous origination and mechanical trapping mechanism of predatory fungi.</title>
        <authorList>
            <person name="Liu X."/>
            <person name="Zhang W."/>
            <person name="Liu K."/>
        </authorList>
    </citation>
    <scope>NUCLEOTIDE SEQUENCE [LARGE SCALE GENOMIC DNA]</scope>
    <source>
        <strain evidence="5 6">248</strain>
    </source>
</reference>
<dbReference type="HAMAP" id="MF_02087">
    <property type="entry name" value="PLP_homeostasis"/>
    <property type="match status" value="1"/>
</dbReference>
<evidence type="ECO:0000256" key="2">
    <source>
        <dbReference type="HAMAP-Rule" id="MF_03225"/>
    </source>
</evidence>
<evidence type="ECO:0000259" key="4">
    <source>
        <dbReference type="Pfam" id="PF01168"/>
    </source>
</evidence>
<feature type="domain" description="Alanine racemase N-terminal" evidence="4">
    <location>
        <begin position="74"/>
        <end position="276"/>
    </location>
</feature>
<evidence type="ECO:0000256" key="3">
    <source>
        <dbReference type="RuleBase" id="RU004514"/>
    </source>
</evidence>
<evidence type="ECO:0000313" key="5">
    <source>
        <dbReference type="EMBL" id="EWC44727.1"/>
    </source>
</evidence>